<accession>A0A0C1JJE1</accession>
<evidence type="ECO:0000313" key="1">
    <source>
        <dbReference type="EMBL" id="KIC70691.1"/>
    </source>
</evidence>
<sequence>MRILPISRETSFEKERSKVDLASASAHGRKGEAPFKMTNAKLRLAMAVMSE</sequence>
<organism evidence="1 2">
    <name type="scientific">Candidatus Protochlamydia amoebophila</name>
    <dbReference type="NCBI Taxonomy" id="362787"/>
    <lineage>
        <taxon>Bacteria</taxon>
        <taxon>Pseudomonadati</taxon>
        <taxon>Chlamydiota</taxon>
        <taxon>Chlamydiia</taxon>
        <taxon>Parachlamydiales</taxon>
        <taxon>Parachlamydiaceae</taxon>
        <taxon>Candidatus Protochlamydia</taxon>
    </lineage>
</organism>
<protein>
    <submittedName>
        <fullName evidence="1">Uncharacterized protein</fullName>
    </submittedName>
</protein>
<dbReference type="Proteomes" id="UP000031465">
    <property type="component" value="Unassembled WGS sequence"/>
</dbReference>
<dbReference type="PATRIC" id="fig|362787.3.peg.2110"/>
<reference evidence="1 2" key="1">
    <citation type="journal article" date="2014" name="Mol. Biol. Evol.">
        <title>Massive expansion of Ubiquitination-related gene families within the Chlamydiae.</title>
        <authorList>
            <person name="Domman D."/>
            <person name="Collingro A."/>
            <person name="Lagkouvardos I."/>
            <person name="Gehre L."/>
            <person name="Weinmaier T."/>
            <person name="Rattei T."/>
            <person name="Subtil A."/>
            <person name="Horn M."/>
        </authorList>
    </citation>
    <scope>NUCLEOTIDE SEQUENCE [LARGE SCALE GENOMIC DNA]</scope>
    <source>
        <strain evidence="1 2">EI2</strain>
    </source>
</reference>
<name>A0A0C1JJE1_9BACT</name>
<evidence type="ECO:0000313" key="2">
    <source>
        <dbReference type="Proteomes" id="UP000031465"/>
    </source>
</evidence>
<gene>
    <name evidence="1" type="ORF">DB44_GN00040</name>
</gene>
<proteinExistence type="predicted"/>
<dbReference type="AlphaFoldDB" id="A0A0C1JJE1"/>
<comment type="caution">
    <text evidence="1">The sequence shown here is derived from an EMBL/GenBank/DDBJ whole genome shotgun (WGS) entry which is preliminary data.</text>
</comment>
<dbReference type="EMBL" id="JSAN01000156">
    <property type="protein sequence ID" value="KIC70691.1"/>
    <property type="molecule type" value="Genomic_DNA"/>
</dbReference>